<accession>A0A6G1F3H6</accession>
<dbReference type="AlphaFoldDB" id="A0A6G1F3H6"/>
<organism evidence="2 3">
    <name type="scientific">Oryza meyeriana var. granulata</name>
    <dbReference type="NCBI Taxonomy" id="110450"/>
    <lineage>
        <taxon>Eukaryota</taxon>
        <taxon>Viridiplantae</taxon>
        <taxon>Streptophyta</taxon>
        <taxon>Embryophyta</taxon>
        <taxon>Tracheophyta</taxon>
        <taxon>Spermatophyta</taxon>
        <taxon>Magnoliopsida</taxon>
        <taxon>Liliopsida</taxon>
        <taxon>Poales</taxon>
        <taxon>Poaceae</taxon>
        <taxon>BOP clade</taxon>
        <taxon>Oryzoideae</taxon>
        <taxon>Oryzeae</taxon>
        <taxon>Oryzinae</taxon>
        <taxon>Oryza</taxon>
        <taxon>Oryza meyeriana</taxon>
    </lineage>
</organism>
<dbReference type="EMBL" id="SPHZ02000001">
    <property type="protein sequence ID" value="KAF0931450.1"/>
    <property type="molecule type" value="Genomic_DNA"/>
</dbReference>
<comment type="caution">
    <text evidence="2">The sequence shown here is derived from an EMBL/GenBank/DDBJ whole genome shotgun (WGS) entry which is preliminary data.</text>
</comment>
<name>A0A6G1F3H6_9ORYZ</name>
<sequence length="66" mass="7192">MAWRQGGQRKTGFRSREQLGGSSREEDEKEVVEAGVDGRGVVCGRGMLVVVVQGEVVLQEGREEMG</sequence>
<evidence type="ECO:0000313" key="3">
    <source>
        <dbReference type="Proteomes" id="UP000479710"/>
    </source>
</evidence>
<evidence type="ECO:0008006" key="4">
    <source>
        <dbReference type="Google" id="ProtNLM"/>
    </source>
</evidence>
<dbReference type="Proteomes" id="UP000479710">
    <property type="component" value="Unassembled WGS sequence"/>
</dbReference>
<proteinExistence type="predicted"/>
<evidence type="ECO:0000256" key="1">
    <source>
        <dbReference type="SAM" id="MobiDB-lite"/>
    </source>
</evidence>
<keyword evidence="3" id="KW-1185">Reference proteome</keyword>
<feature type="region of interest" description="Disordered" evidence="1">
    <location>
        <begin position="1"/>
        <end position="32"/>
    </location>
</feature>
<evidence type="ECO:0000313" key="2">
    <source>
        <dbReference type="EMBL" id="KAF0931450.1"/>
    </source>
</evidence>
<protein>
    <recommendedName>
        <fullName evidence="4">DUF834 domain-containing protein</fullName>
    </recommendedName>
</protein>
<reference evidence="2 3" key="1">
    <citation type="submission" date="2019-11" db="EMBL/GenBank/DDBJ databases">
        <title>Whole genome sequence of Oryza granulata.</title>
        <authorList>
            <person name="Li W."/>
        </authorList>
    </citation>
    <scope>NUCLEOTIDE SEQUENCE [LARGE SCALE GENOMIC DNA]</scope>
    <source>
        <strain evidence="3">cv. Menghai</strain>
        <tissue evidence="2">Leaf</tissue>
    </source>
</reference>
<gene>
    <name evidence="2" type="ORF">E2562_004574</name>
</gene>